<dbReference type="AlphaFoldDB" id="A0A6J4JQ46"/>
<proteinExistence type="predicted"/>
<gene>
    <name evidence="1" type="ORF">AVDCRST_MAG77-4124</name>
</gene>
<name>A0A6J4JQ46_9CHLR</name>
<sequence>MAARAAAFADPEVIKLASEAFLPLAENCSPLQTQQDAKGEYFRLVAEQGHYGGRTVPSATRQGQYAFTPDGQLLASINTRDADKMLGMMRQALERWQALNAQQGGAAVESGAYERDPRYPDFYPAGGVVLKQTLRDLPRPEDHPAPQKRPEAINFDYAWFMSEEARDFVPERLEVGARRELPQRIVRRVARFHLLDSVRGETPPWRDKHVQSATMRTEVVAIDGDRVHLRLDGAVKNEQSGTWAIRPFQEKLEGMTRGYDCRLRGELTYNTRRGTFERFDLVVAGDRWGGTEHNNRQEDLPSSPMGIVFQLAGDTPADRTPPHANLWDYFDIPPEQRPK</sequence>
<protein>
    <submittedName>
        <fullName evidence="1">Uncharacterized protein</fullName>
    </submittedName>
</protein>
<reference evidence="1" key="1">
    <citation type="submission" date="2020-02" db="EMBL/GenBank/DDBJ databases">
        <authorList>
            <person name="Meier V. D."/>
        </authorList>
    </citation>
    <scope>NUCLEOTIDE SEQUENCE</scope>
    <source>
        <strain evidence="1">AVDCRST_MAG77</strain>
    </source>
</reference>
<organism evidence="1">
    <name type="scientific">uncultured Chloroflexota bacterium</name>
    <dbReference type="NCBI Taxonomy" id="166587"/>
    <lineage>
        <taxon>Bacteria</taxon>
        <taxon>Bacillati</taxon>
        <taxon>Chloroflexota</taxon>
        <taxon>environmental samples</taxon>
    </lineage>
</organism>
<accession>A0A6J4JQ46</accession>
<dbReference type="EMBL" id="CADCTC010000218">
    <property type="protein sequence ID" value="CAA9284063.1"/>
    <property type="molecule type" value="Genomic_DNA"/>
</dbReference>
<evidence type="ECO:0000313" key="1">
    <source>
        <dbReference type="EMBL" id="CAA9284063.1"/>
    </source>
</evidence>